<keyword evidence="2 6" id="KW-0288">FMN</keyword>
<dbReference type="InterPro" id="IPR051260">
    <property type="entry name" value="Diverse_substr_monoxygenases"/>
</dbReference>
<feature type="domain" description="Luciferase-like" evidence="7">
    <location>
        <begin position="2"/>
        <end position="385"/>
    </location>
</feature>
<evidence type="ECO:0000256" key="3">
    <source>
        <dbReference type="ARBA" id="ARBA00023002"/>
    </source>
</evidence>
<evidence type="ECO:0000259" key="7">
    <source>
        <dbReference type="Pfam" id="PF00296"/>
    </source>
</evidence>
<dbReference type="SUPFAM" id="SSF51679">
    <property type="entry name" value="Bacterial luciferase-like"/>
    <property type="match status" value="1"/>
</dbReference>
<keyword evidence="3" id="KW-0560">Oxidoreductase</keyword>
<dbReference type="InterPro" id="IPR036661">
    <property type="entry name" value="Luciferase-like_sf"/>
</dbReference>
<organism evidence="8 9">
    <name type="scientific">Rhodococcoides trifolii</name>
    <dbReference type="NCBI Taxonomy" id="908250"/>
    <lineage>
        <taxon>Bacteria</taxon>
        <taxon>Bacillati</taxon>
        <taxon>Actinomycetota</taxon>
        <taxon>Actinomycetes</taxon>
        <taxon>Mycobacteriales</taxon>
        <taxon>Nocardiaceae</taxon>
        <taxon>Rhodococcoides</taxon>
    </lineage>
</organism>
<feature type="binding site" evidence="6">
    <location>
        <position position="153"/>
    </location>
    <ligand>
        <name>FMN</name>
        <dbReference type="ChEBI" id="CHEBI:58210"/>
    </ligand>
</feature>
<dbReference type="PIRSF" id="PIRSF000337">
    <property type="entry name" value="NTA_MOA"/>
    <property type="match status" value="1"/>
</dbReference>
<keyword evidence="4" id="KW-0503">Monooxygenase</keyword>
<keyword evidence="9" id="KW-1185">Reference proteome</keyword>
<sequence length="431" mass="47213">MMHLGWFLTTGFGVYGWNQPWSGNSADDVGRPDLFVDAARSLERAGFDFMMLEDSSVLPDVFRGTFESSVRRGTTVRFDPMPLVPLIAAATERIGIVATVATTFYPPFLAARLFATLDHLTKGRVGINLVTASADGAAQNYGLDKQIEHGLRYEMADEWVDVVTQLWSSWDEDAVVADPASGVFADHEKIHTVDFDGTYYKSRGPLNLPMGPQQGRPVICQAGGSPAGKNFGAKHADTILSMVKGVDAMHEFRADISRRLIDAGRKPDDAKVMFLVNPILGDTDEEARAKRDRLRAQQRENIDGVLAAMSYFSSTDFSQFDLDAPVPDLTRFNGHKSTLEDMAKSGKTLREIALNYKTIESMELVGTPDSVAAQMDEAMEEIGGDGFLIASQVTRKAVAEIADGLAPALRKRGAIRDGYSKPTFRENLTAF</sequence>
<dbReference type="Proteomes" id="UP000654257">
    <property type="component" value="Unassembled WGS sequence"/>
</dbReference>
<dbReference type="InterPro" id="IPR016215">
    <property type="entry name" value="NTA_MOA"/>
</dbReference>
<comment type="similarity">
    <text evidence="5">Belongs to the NtaA/SnaA/DszA monooxygenase family.</text>
</comment>
<keyword evidence="1 6" id="KW-0285">Flavoprotein</keyword>
<evidence type="ECO:0000313" key="8">
    <source>
        <dbReference type="EMBL" id="GGG21241.1"/>
    </source>
</evidence>
<comment type="caution">
    <text evidence="8">The sequence shown here is derived from an EMBL/GenBank/DDBJ whole genome shotgun (WGS) entry which is preliminary data.</text>
</comment>
<evidence type="ECO:0000256" key="6">
    <source>
        <dbReference type="PIRSR" id="PIRSR000337-1"/>
    </source>
</evidence>
<dbReference type="GO" id="GO:0016705">
    <property type="term" value="F:oxidoreductase activity, acting on paired donors, with incorporation or reduction of molecular oxygen"/>
    <property type="evidence" value="ECO:0007669"/>
    <property type="project" value="InterPro"/>
</dbReference>
<evidence type="ECO:0000256" key="1">
    <source>
        <dbReference type="ARBA" id="ARBA00022630"/>
    </source>
</evidence>
<evidence type="ECO:0000313" key="9">
    <source>
        <dbReference type="Proteomes" id="UP000654257"/>
    </source>
</evidence>
<feature type="binding site" evidence="6">
    <location>
        <position position="225"/>
    </location>
    <ligand>
        <name>FMN</name>
        <dbReference type="ChEBI" id="CHEBI:58210"/>
    </ligand>
</feature>
<evidence type="ECO:0000256" key="4">
    <source>
        <dbReference type="ARBA" id="ARBA00023033"/>
    </source>
</evidence>
<dbReference type="EMBL" id="BMCU01000004">
    <property type="protein sequence ID" value="GGG21241.1"/>
    <property type="molecule type" value="Genomic_DNA"/>
</dbReference>
<evidence type="ECO:0000256" key="5">
    <source>
        <dbReference type="ARBA" id="ARBA00033748"/>
    </source>
</evidence>
<gene>
    <name evidence="8" type="ORF">GCM10007304_38850</name>
</gene>
<feature type="binding site" evidence="6">
    <location>
        <position position="99"/>
    </location>
    <ligand>
        <name>FMN</name>
        <dbReference type="ChEBI" id="CHEBI:58210"/>
    </ligand>
</feature>
<accession>A0A917G4C0</accession>
<dbReference type="InterPro" id="IPR011251">
    <property type="entry name" value="Luciferase-like_dom"/>
</dbReference>
<dbReference type="AlphaFoldDB" id="A0A917G4C0"/>
<dbReference type="RefSeq" id="WP_188546533.1">
    <property type="nucleotide sequence ID" value="NZ_BMCU01000004.1"/>
</dbReference>
<feature type="binding site" evidence="6">
    <location>
        <position position="149"/>
    </location>
    <ligand>
        <name>FMN</name>
        <dbReference type="ChEBI" id="CHEBI:58210"/>
    </ligand>
</feature>
<dbReference type="Gene3D" id="3.20.20.30">
    <property type="entry name" value="Luciferase-like domain"/>
    <property type="match status" value="1"/>
</dbReference>
<dbReference type="NCBIfam" id="TIGR03860">
    <property type="entry name" value="FMN_nitrolo"/>
    <property type="match status" value="1"/>
</dbReference>
<protein>
    <submittedName>
        <fullName evidence="8">Dibenzothiophene desulfurization enzyme A</fullName>
    </submittedName>
</protein>
<dbReference type="Pfam" id="PF00296">
    <property type="entry name" value="Bac_luciferase"/>
    <property type="match status" value="1"/>
</dbReference>
<proteinExistence type="inferred from homology"/>
<dbReference type="PANTHER" id="PTHR30011:SF16">
    <property type="entry name" value="C2H2 FINGER DOMAIN TRANSCRIPTION FACTOR (EUROFUNG)-RELATED"/>
    <property type="match status" value="1"/>
</dbReference>
<evidence type="ECO:0000256" key="2">
    <source>
        <dbReference type="ARBA" id="ARBA00022643"/>
    </source>
</evidence>
<reference evidence="8" key="1">
    <citation type="journal article" date="2014" name="Int. J. Syst. Evol. Microbiol.">
        <title>Complete genome sequence of Corynebacterium casei LMG S-19264T (=DSM 44701T), isolated from a smear-ripened cheese.</title>
        <authorList>
            <consortium name="US DOE Joint Genome Institute (JGI-PGF)"/>
            <person name="Walter F."/>
            <person name="Albersmeier A."/>
            <person name="Kalinowski J."/>
            <person name="Ruckert C."/>
        </authorList>
    </citation>
    <scope>NUCLEOTIDE SEQUENCE</scope>
    <source>
        <strain evidence="8">CCM 7905</strain>
    </source>
</reference>
<reference evidence="8" key="2">
    <citation type="submission" date="2020-09" db="EMBL/GenBank/DDBJ databases">
        <authorList>
            <person name="Sun Q."/>
            <person name="Sedlacek I."/>
        </authorList>
    </citation>
    <scope>NUCLEOTIDE SEQUENCE</scope>
    <source>
        <strain evidence="8">CCM 7905</strain>
    </source>
</reference>
<dbReference type="PANTHER" id="PTHR30011">
    <property type="entry name" value="ALKANESULFONATE MONOOXYGENASE-RELATED"/>
    <property type="match status" value="1"/>
</dbReference>
<dbReference type="GO" id="GO:0004497">
    <property type="term" value="F:monooxygenase activity"/>
    <property type="evidence" value="ECO:0007669"/>
    <property type="project" value="UniProtKB-KW"/>
</dbReference>
<feature type="binding site" evidence="6">
    <location>
        <position position="54"/>
    </location>
    <ligand>
        <name>FMN</name>
        <dbReference type="ChEBI" id="CHEBI:58210"/>
    </ligand>
</feature>
<name>A0A917G4C0_9NOCA</name>